<dbReference type="Gene3D" id="2.60.40.1770">
    <property type="entry name" value="ephrin a2 ectodomain"/>
    <property type="match status" value="1"/>
</dbReference>
<dbReference type="InterPro" id="IPR008979">
    <property type="entry name" value="Galactose-bd-like_sf"/>
</dbReference>
<keyword evidence="2" id="KW-0547">Nucleotide-binding</keyword>
<dbReference type="GO" id="GO:0005886">
    <property type="term" value="C:plasma membrane"/>
    <property type="evidence" value="ECO:0007669"/>
    <property type="project" value="TreeGrafter"/>
</dbReference>
<evidence type="ECO:0000313" key="8">
    <source>
        <dbReference type="Ensembl" id="ENSOTSP00005133236.1"/>
    </source>
</evidence>
<evidence type="ECO:0000256" key="1">
    <source>
        <dbReference type="ARBA" id="ARBA00004167"/>
    </source>
</evidence>
<dbReference type="Pfam" id="PF01404">
    <property type="entry name" value="Ephrin_lbd"/>
    <property type="match status" value="1"/>
</dbReference>
<name>A0AAZ3QWE1_ONCTS</name>
<dbReference type="GO" id="GO:0030425">
    <property type="term" value="C:dendrite"/>
    <property type="evidence" value="ECO:0007669"/>
    <property type="project" value="TreeGrafter"/>
</dbReference>
<reference evidence="8" key="2">
    <citation type="submission" date="2025-08" db="UniProtKB">
        <authorList>
            <consortium name="Ensembl"/>
        </authorList>
    </citation>
    <scope>IDENTIFICATION</scope>
</reference>
<gene>
    <name evidence="8" type="primary">LOC112241359</name>
</gene>
<feature type="transmembrane region" description="Helical" evidence="6">
    <location>
        <begin position="12"/>
        <end position="35"/>
    </location>
</feature>
<evidence type="ECO:0000256" key="2">
    <source>
        <dbReference type="ARBA" id="ARBA00022741"/>
    </source>
</evidence>
<dbReference type="GO" id="GO:0007411">
    <property type="term" value="P:axon guidance"/>
    <property type="evidence" value="ECO:0007669"/>
    <property type="project" value="TreeGrafter"/>
</dbReference>
<dbReference type="GO" id="GO:0005005">
    <property type="term" value="F:transmembrane-ephrin receptor activity"/>
    <property type="evidence" value="ECO:0007669"/>
    <property type="project" value="TreeGrafter"/>
</dbReference>
<dbReference type="Gene3D" id="2.60.120.260">
    <property type="entry name" value="Galactose-binding domain-like"/>
    <property type="match status" value="1"/>
</dbReference>
<evidence type="ECO:0000259" key="7">
    <source>
        <dbReference type="PROSITE" id="PS51550"/>
    </source>
</evidence>
<dbReference type="PANTHER" id="PTHR46877">
    <property type="entry name" value="EPH RECEPTOR A5"/>
    <property type="match status" value="1"/>
</dbReference>
<dbReference type="InterPro" id="IPR001090">
    <property type="entry name" value="Ephrin_rcpt_lig-bd_dom"/>
</dbReference>
<keyword evidence="5" id="KW-0675">Receptor</keyword>
<keyword evidence="6" id="KW-1133">Transmembrane helix</keyword>
<dbReference type="SMART" id="SM00615">
    <property type="entry name" value="EPH_lbd"/>
    <property type="match status" value="1"/>
</dbReference>
<reference evidence="8" key="3">
    <citation type="submission" date="2025-09" db="UniProtKB">
        <authorList>
            <consortium name="Ensembl"/>
        </authorList>
    </citation>
    <scope>IDENTIFICATION</scope>
</reference>
<evidence type="ECO:0000256" key="5">
    <source>
        <dbReference type="ARBA" id="ARBA00023170"/>
    </source>
</evidence>
<dbReference type="AlphaFoldDB" id="A0AAZ3QWE1"/>
<evidence type="ECO:0000256" key="3">
    <source>
        <dbReference type="ARBA" id="ARBA00022840"/>
    </source>
</evidence>
<evidence type="ECO:0000256" key="6">
    <source>
        <dbReference type="SAM" id="Phobius"/>
    </source>
</evidence>
<dbReference type="SUPFAM" id="SSF49785">
    <property type="entry name" value="Galactose-binding domain-like"/>
    <property type="match status" value="1"/>
</dbReference>
<keyword evidence="6" id="KW-0812">Transmembrane</keyword>
<dbReference type="GeneTree" id="ENSGT00940000166305"/>
<proteinExistence type="predicted"/>
<dbReference type="Proteomes" id="UP000694402">
    <property type="component" value="Unassembled WGS sequence"/>
</dbReference>
<dbReference type="PANTHER" id="PTHR46877:SF19">
    <property type="entry name" value="RECEPTOR PROTEIN-TYROSINE KINASE"/>
    <property type="match status" value="1"/>
</dbReference>
<keyword evidence="3" id="KW-0067">ATP-binding</keyword>
<feature type="transmembrane region" description="Helical" evidence="6">
    <location>
        <begin position="167"/>
        <end position="187"/>
    </location>
</feature>
<organism evidence="8 9">
    <name type="scientific">Oncorhynchus tshawytscha</name>
    <name type="common">Chinook salmon</name>
    <name type="synonym">Salmo tshawytscha</name>
    <dbReference type="NCBI Taxonomy" id="74940"/>
    <lineage>
        <taxon>Eukaryota</taxon>
        <taxon>Metazoa</taxon>
        <taxon>Chordata</taxon>
        <taxon>Craniata</taxon>
        <taxon>Vertebrata</taxon>
        <taxon>Euteleostomi</taxon>
        <taxon>Actinopterygii</taxon>
        <taxon>Neopterygii</taxon>
        <taxon>Teleostei</taxon>
        <taxon>Protacanthopterygii</taxon>
        <taxon>Salmoniformes</taxon>
        <taxon>Salmonidae</taxon>
        <taxon>Salmoninae</taxon>
        <taxon>Oncorhynchus</taxon>
    </lineage>
</organism>
<evidence type="ECO:0000313" key="9">
    <source>
        <dbReference type="Proteomes" id="UP000694402"/>
    </source>
</evidence>
<dbReference type="PROSITE" id="PS51550">
    <property type="entry name" value="EPH_LBD"/>
    <property type="match status" value="1"/>
</dbReference>
<dbReference type="GO" id="GO:0005524">
    <property type="term" value="F:ATP binding"/>
    <property type="evidence" value="ECO:0007669"/>
    <property type="project" value="UniProtKB-KW"/>
</dbReference>
<keyword evidence="4 6" id="KW-0472">Membrane</keyword>
<comment type="subcellular location">
    <subcellularLocation>
        <location evidence="1">Membrane</location>
        <topology evidence="1">Single-pass membrane protein</topology>
    </subcellularLocation>
</comment>
<feature type="domain" description="Eph LBD" evidence="7">
    <location>
        <begin position="1"/>
        <end position="195"/>
    </location>
</feature>
<dbReference type="Pfam" id="PF25599">
    <property type="entry name" value="Ephrin_CRD"/>
    <property type="match status" value="1"/>
</dbReference>
<keyword evidence="9" id="KW-1185">Reference proteome</keyword>
<accession>A0AAZ3QWE1</accession>
<protein>
    <recommendedName>
        <fullName evidence="7">Eph LBD domain-containing protein</fullName>
    </recommendedName>
</protein>
<evidence type="ECO:0000256" key="4">
    <source>
        <dbReference type="ARBA" id="ARBA00023136"/>
    </source>
</evidence>
<sequence length="277" mass="31308">GDLLSRNVTVFWVILVLLPMTGFLFILKCIFMLYIRGTQKHSMIGLDDEGTSVRTYQLCPGDSSTSHWLRSRLIPRRTASVLYVEIRFTMMECSSLPFNSHRSCKETFNLHYYQTDTDEATNTHPAWMENPYTKVDTVAADFLLRRGGERKSNVKTLRISRLTKRGVYLAFQAQGVCMALLAVRVYFKKCPTLTRSFSRFPETVPHTLVEGAQGECVDNAVTPPGELARPPSMLCGEDGQWVGQPATACACRPGYEATDTDLRCRGERVTEIICQRE</sequence>
<dbReference type="InterPro" id="IPR050449">
    <property type="entry name" value="Ephrin_rcpt_TKs"/>
</dbReference>
<reference evidence="9" key="1">
    <citation type="journal article" date="2018" name="PLoS ONE">
        <title>Chinook salmon (Oncorhynchus tshawytscha) genome and transcriptome.</title>
        <authorList>
            <person name="Christensen K.A."/>
            <person name="Leong J.S."/>
            <person name="Sakhrani D."/>
            <person name="Biagi C.A."/>
            <person name="Minkley D.R."/>
            <person name="Withler R.E."/>
            <person name="Rondeau E.B."/>
            <person name="Koop B.F."/>
            <person name="Devlin R.H."/>
        </authorList>
    </citation>
    <scope>NUCLEOTIDE SEQUENCE [LARGE SCALE GENOMIC DNA]</scope>
</reference>
<dbReference type="Ensembl" id="ENSOTST00005120978.1">
    <property type="protein sequence ID" value="ENSOTSP00005133236.1"/>
    <property type="gene ID" value="ENSOTSG00005074558.1"/>
</dbReference>